<feature type="chain" id="PRO_5044763491" description="LRAT domain-containing protein" evidence="1">
    <location>
        <begin position="23"/>
        <end position="177"/>
    </location>
</feature>
<gene>
    <name evidence="3" type="ORF">ACJRO7_032756</name>
</gene>
<dbReference type="Pfam" id="PF04970">
    <property type="entry name" value="LRAT"/>
    <property type="match status" value="1"/>
</dbReference>
<dbReference type="Gene3D" id="3.90.1720.10">
    <property type="entry name" value="endopeptidase domain like (from Nostoc punctiforme)"/>
    <property type="match status" value="1"/>
</dbReference>
<name>A0ABD3JX64_EUCGL</name>
<organism evidence="3 4">
    <name type="scientific">Eucalyptus globulus</name>
    <name type="common">Tasmanian blue gum</name>
    <dbReference type="NCBI Taxonomy" id="34317"/>
    <lineage>
        <taxon>Eukaryota</taxon>
        <taxon>Viridiplantae</taxon>
        <taxon>Streptophyta</taxon>
        <taxon>Embryophyta</taxon>
        <taxon>Tracheophyta</taxon>
        <taxon>Spermatophyta</taxon>
        <taxon>Magnoliopsida</taxon>
        <taxon>eudicotyledons</taxon>
        <taxon>Gunneridae</taxon>
        <taxon>Pentapetalae</taxon>
        <taxon>rosids</taxon>
        <taxon>malvids</taxon>
        <taxon>Myrtales</taxon>
        <taxon>Myrtaceae</taxon>
        <taxon>Myrtoideae</taxon>
        <taxon>Eucalypteae</taxon>
        <taxon>Eucalyptus</taxon>
    </lineage>
</organism>
<dbReference type="AlphaFoldDB" id="A0ABD3JX64"/>
<feature type="signal peptide" evidence="1">
    <location>
        <begin position="1"/>
        <end position="22"/>
    </location>
</feature>
<dbReference type="SUPFAM" id="SSF54001">
    <property type="entry name" value="Cysteine proteinases"/>
    <property type="match status" value="1"/>
</dbReference>
<comment type="caution">
    <text evidence="3">The sequence shown here is derived from an EMBL/GenBank/DDBJ whole genome shotgun (WGS) entry which is preliminary data.</text>
</comment>
<dbReference type="PANTHER" id="PTHR46137">
    <property type="entry name" value="OS05G0310600 PROTEIN"/>
    <property type="match status" value="1"/>
</dbReference>
<accession>A0ABD3JX64</accession>
<keyword evidence="1" id="KW-0732">Signal</keyword>
<evidence type="ECO:0000259" key="2">
    <source>
        <dbReference type="PROSITE" id="PS51934"/>
    </source>
</evidence>
<dbReference type="PANTHER" id="PTHR46137:SF14">
    <property type="entry name" value="LRAT DOMAIN-CONTAINING PROTEIN"/>
    <property type="match status" value="1"/>
</dbReference>
<protein>
    <recommendedName>
        <fullName evidence="2">LRAT domain-containing protein</fullName>
    </recommendedName>
</protein>
<sequence>MLAYIIITVFAILLRPTGDVVRQEDLKPGDHIYTYRRYGLYTHHGIYIGEGYVIHLTRTGVEETSLHRFQQEGGNLCSLRLYAYGRPQLGYWLTRWGTCTTLPQTKLPLEVVNKARELHEHDSFGKYDLINNNCEHFASFCRTGIRASAQTALVSACLQKISEVKEWFLKLLQSKFE</sequence>
<dbReference type="InterPro" id="IPR038765">
    <property type="entry name" value="Papain-like_cys_pep_sf"/>
</dbReference>
<keyword evidence="4" id="KW-1185">Reference proteome</keyword>
<dbReference type="InterPro" id="IPR007053">
    <property type="entry name" value="LRAT_dom"/>
</dbReference>
<evidence type="ECO:0000313" key="4">
    <source>
        <dbReference type="Proteomes" id="UP001634007"/>
    </source>
</evidence>
<dbReference type="PROSITE" id="PS51934">
    <property type="entry name" value="LRAT"/>
    <property type="match status" value="1"/>
</dbReference>
<reference evidence="3 4" key="1">
    <citation type="submission" date="2024-11" db="EMBL/GenBank/DDBJ databases">
        <title>Chromosome-level genome assembly of Eucalyptus globulus Labill. provides insights into its genome evolution.</title>
        <authorList>
            <person name="Li X."/>
        </authorList>
    </citation>
    <scope>NUCLEOTIDE SEQUENCE [LARGE SCALE GENOMIC DNA]</scope>
    <source>
        <strain evidence="3">CL2024</strain>
        <tissue evidence="3">Fresh tender leaves</tissue>
    </source>
</reference>
<proteinExistence type="predicted"/>
<evidence type="ECO:0000256" key="1">
    <source>
        <dbReference type="SAM" id="SignalP"/>
    </source>
</evidence>
<feature type="domain" description="LRAT" evidence="2">
    <location>
        <begin position="33"/>
        <end position="150"/>
    </location>
</feature>
<dbReference type="Proteomes" id="UP001634007">
    <property type="component" value="Unassembled WGS sequence"/>
</dbReference>
<dbReference type="EMBL" id="JBJKBG010000008">
    <property type="protein sequence ID" value="KAL3728055.1"/>
    <property type="molecule type" value="Genomic_DNA"/>
</dbReference>
<evidence type="ECO:0000313" key="3">
    <source>
        <dbReference type="EMBL" id="KAL3728055.1"/>
    </source>
</evidence>